<feature type="chain" id="PRO_5017565610" evidence="1">
    <location>
        <begin position="27"/>
        <end position="179"/>
    </location>
</feature>
<proteinExistence type="predicted"/>
<evidence type="ECO:0000313" key="2">
    <source>
        <dbReference type="EMBL" id="RDV15674.1"/>
    </source>
</evidence>
<name>A0A3D8LEH3_9BACT</name>
<sequence length="179" mass="19942">MYSWKNLQMVVTVVLLGLAAACSLFEQNVEVLQTFELRIDKPADAAMQFSVQKDVYTNTEQVQKYANDIDAFVIRKISYKVKDFAGSEAPFVSGTIEFAPSGSNEFTMLSAITSLHLKEMAEQEQESTIVLPDKTVEEKLTELLRMGSPVTFRLNAVTDNNPIAATLVVYIDALMTVEM</sequence>
<dbReference type="PROSITE" id="PS51257">
    <property type="entry name" value="PROKAR_LIPOPROTEIN"/>
    <property type="match status" value="1"/>
</dbReference>
<gene>
    <name evidence="2" type="ORF">DXT99_09340</name>
</gene>
<feature type="signal peptide" evidence="1">
    <location>
        <begin position="1"/>
        <end position="26"/>
    </location>
</feature>
<organism evidence="2 3">
    <name type="scientific">Pontibacter diazotrophicus</name>
    <dbReference type="NCBI Taxonomy" id="1400979"/>
    <lineage>
        <taxon>Bacteria</taxon>
        <taxon>Pseudomonadati</taxon>
        <taxon>Bacteroidota</taxon>
        <taxon>Cytophagia</taxon>
        <taxon>Cytophagales</taxon>
        <taxon>Hymenobacteraceae</taxon>
        <taxon>Pontibacter</taxon>
    </lineage>
</organism>
<keyword evidence="1" id="KW-0732">Signal</keyword>
<comment type="caution">
    <text evidence="2">The sequence shown here is derived from an EMBL/GenBank/DDBJ whole genome shotgun (WGS) entry which is preliminary data.</text>
</comment>
<protein>
    <submittedName>
        <fullName evidence="2">Uncharacterized protein</fullName>
    </submittedName>
</protein>
<evidence type="ECO:0000256" key="1">
    <source>
        <dbReference type="SAM" id="SignalP"/>
    </source>
</evidence>
<dbReference type="Proteomes" id="UP000256708">
    <property type="component" value="Unassembled WGS sequence"/>
</dbReference>
<keyword evidence="3" id="KW-1185">Reference proteome</keyword>
<accession>A0A3D8LEH3</accession>
<dbReference type="EMBL" id="QRGR01000008">
    <property type="protein sequence ID" value="RDV15674.1"/>
    <property type="molecule type" value="Genomic_DNA"/>
</dbReference>
<dbReference type="AlphaFoldDB" id="A0A3D8LEH3"/>
<evidence type="ECO:0000313" key="3">
    <source>
        <dbReference type="Proteomes" id="UP000256708"/>
    </source>
</evidence>
<reference evidence="3" key="1">
    <citation type="submission" date="2018-08" db="EMBL/GenBank/DDBJ databases">
        <authorList>
            <person name="Liu Z.-W."/>
            <person name="Du Z.-J."/>
        </authorList>
    </citation>
    <scope>NUCLEOTIDE SEQUENCE [LARGE SCALE GENOMIC DNA]</scope>
    <source>
        <strain evidence="3">H4X</strain>
    </source>
</reference>